<protein>
    <submittedName>
        <fullName evidence="2">Uncharacterized protein</fullName>
    </submittedName>
</protein>
<dbReference type="EMBL" id="GBXM01006854">
    <property type="protein sequence ID" value="JAI01724.1"/>
    <property type="molecule type" value="Transcribed_RNA"/>
</dbReference>
<feature type="chain" id="PRO_5002435051" evidence="1">
    <location>
        <begin position="22"/>
        <end position="52"/>
    </location>
</feature>
<reference evidence="2" key="2">
    <citation type="journal article" date="2015" name="Fish Shellfish Immunol.">
        <title>Early steps in the European eel (Anguilla anguilla)-Vibrio vulnificus interaction in the gills: Role of the RtxA13 toxin.</title>
        <authorList>
            <person name="Callol A."/>
            <person name="Pajuelo D."/>
            <person name="Ebbesson L."/>
            <person name="Teles M."/>
            <person name="MacKenzie S."/>
            <person name="Amaro C."/>
        </authorList>
    </citation>
    <scope>NUCLEOTIDE SEQUENCE</scope>
</reference>
<feature type="signal peptide" evidence="1">
    <location>
        <begin position="1"/>
        <end position="21"/>
    </location>
</feature>
<keyword evidence="1" id="KW-0732">Signal</keyword>
<name>A0A0E9XJ71_ANGAN</name>
<evidence type="ECO:0000313" key="2">
    <source>
        <dbReference type="EMBL" id="JAI01724.1"/>
    </source>
</evidence>
<dbReference type="AlphaFoldDB" id="A0A0E9XJ71"/>
<reference evidence="2" key="1">
    <citation type="submission" date="2014-11" db="EMBL/GenBank/DDBJ databases">
        <authorList>
            <person name="Amaro Gonzalez C."/>
        </authorList>
    </citation>
    <scope>NUCLEOTIDE SEQUENCE</scope>
</reference>
<accession>A0A0E9XJ71</accession>
<sequence>MCSKAAGWLTFLTKGSIVCLASTHFRLVRRCHILRLVIICKIHVCYTRCTSS</sequence>
<organism evidence="2">
    <name type="scientific">Anguilla anguilla</name>
    <name type="common">European freshwater eel</name>
    <name type="synonym">Muraena anguilla</name>
    <dbReference type="NCBI Taxonomy" id="7936"/>
    <lineage>
        <taxon>Eukaryota</taxon>
        <taxon>Metazoa</taxon>
        <taxon>Chordata</taxon>
        <taxon>Craniata</taxon>
        <taxon>Vertebrata</taxon>
        <taxon>Euteleostomi</taxon>
        <taxon>Actinopterygii</taxon>
        <taxon>Neopterygii</taxon>
        <taxon>Teleostei</taxon>
        <taxon>Anguilliformes</taxon>
        <taxon>Anguillidae</taxon>
        <taxon>Anguilla</taxon>
    </lineage>
</organism>
<proteinExistence type="predicted"/>
<evidence type="ECO:0000256" key="1">
    <source>
        <dbReference type="SAM" id="SignalP"/>
    </source>
</evidence>